<dbReference type="Pfam" id="PF00440">
    <property type="entry name" value="TetR_N"/>
    <property type="match status" value="1"/>
</dbReference>
<evidence type="ECO:0000256" key="5">
    <source>
        <dbReference type="SAM" id="MobiDB-lite"/>
    </source>
</evidence>
<evidence type="ECO:0000256" key="4">
    <source>
        <dbReference type="PROSITE-ProRule" id="PRU00335"/>
    </source>
</evidence>
<dbReference type="EMBL" id="JBAPLV010000006">
    <property type="protein sequence ID" value="MEI4278369.1"/>
    <property type="molecule type" value="Genomic_DNA"/>
</dbReference>
<dbReference type="InterPro" id="IPR023772">
    <property type="entry name" value="DNA-bd_HTH_TetR-type_CS"/>
</dbReference>
<accession>A0ABU8E6D0</accession>
<dbReference type="Gene3D" id="1.10.10.60">
    <property type="entry name" value="Homeodomain-like"/>
    <property type="match status" value="1"/>
</dbReference>
<dbReference type="SUPFAM" id="SSF48498">
    <property type="entry name" value="Tetracyclin repressor-like, C-terminal domain"/>
    <property type="match status" value="1"/>
</dbReference>
<organism evidence="7 8">
    <name type="scientific">Klenkia terrae</name>
    <dbReference type="NCBI Taxonomy" id="1052259"/>
    <lineage>
        <taxon>Bacteria</taxon>
        <taxon>Bacillati</taxon>
        <taxon>Actinomycetota</taxon>
        <taxon>Actinomycetes</taxon>
        <taxon>Geodermatophilales</taxon>
        <taxon>Geodermatophilaceae</taxon>
        <taxon>Klenkia</taxon>
    </lineage>
</organism>
<dbReference type="Proteomes" id="UP001373496">
    <property type="component" value="Unassembled WGS sequence"/>
</dbReference>
<evidence type="ECO:0000256" key="1">
    <source>
        <dbReference type="ARBA" id="ARBA00023015"/>
    </source>
</evidence>
<evidence type="ECO:0000313" key="8">
    <source>
        <dbReference type="Proteomes" id="UP001373496"/>
    </source>
</evidence>
<comment type="caution">
    <text evidence="7">The sequence shown here is derived from an EMBL/GenBank/DDBJ whole genome shotgun (WGS) entry which is preliminary data.</text>
</comment>
<keyword evidence="1" id="KW-0805">Transcription regulation</keyword>
<dbReference type="InterPro" id="IPR001647">
    <property type="entry name" value="HTH_TetR"/>
</dbReference>
<keyword evidence="8" id="KW-1185">Reference proteome</keyword>
<dbReference type="PROSITE" id="PS01081">
    <property type="entry name" value="HTH_TETR_1"/>
    <property type="match status" value="1"/>
</dbReference>
<evidence type="ECO:0000259" key="6">
    <source>
        <dbReference type="PROSITE" id="PS50977"/>
    </source>
</evidence>
<dbReference type="InterPro" id="IPR009057">
    <property type="entry name" value="Homeodomain-like_sf"/>
</dbReference>
<feature type="domain" description="HTH tetR-type" evidence="6">
    <location>
        <begin position="21"/>
        <end position="81"/>
    </location>
</feature>
<sequence>MNPSTESPGSDGPRLGRPRDGALTDRVLSGAQDVVIEQGPDRLSADALAAVTGVSRAAIYRRWPDTAALLAEIVTRCRPVPAIPDTGSLRGDLVGLLEPWTRALDRDERLVATVLGRARHSPALRAGLEAAVVHPLDAAVATAVDRHVARGHEVPAAGRVLLGRLLLALWWERYVSEPAATTDTVVAEMVDRALLPVVRST</sequence>
<feature type="region of interest" description="Disordered" evidence="5">
    <location>
        <begin position="1"/>
        <end position="21"/>
    </location>
</feature>
<dbReference type="SUPFAM" id="SSF46689">
    <property type="entry name" value="Homeodomain-like"/>
    <property type="match status" value="1"/>
</dbReference>
<dbReference type="InterPro" id="IPR050109">
    <property type="entry name" value="HTH-type_TetR-like_transc_reg"/>
</dbReference>
<protein>
    <submittedName>
        <fullName evidence="7">TetR/AcrR family transcriptional regulator</fullName>
    </submittedName>
</protein>
<dbReference type="PANTHER" id="PTHR30055:SF148">
    <property type="entry name" value="TETR-FAMILY TRANSCRIPTIONAL REGULATOR"/>
    <property type="match status" value="1"/>
</dbReference>
<dbReference type="InterPro" id="IPR011075">
    <property type="entry name" value="TetR_C"/>
</dbReference>
<reference evidence="7 8" key="1">
    <citation type="submission" date="2024-03" db="EMBL/GenBank/DDBJ databases">
        <title>Draft genome sequence of Klenkia terrae.</title>
        <authorList>
            <person name="Duangmal K."/>
            <person name="Chantavorakit T."/>
        </authorList>
    </citation>
    <scope>NUCLEOTIDE SEQUENCE [LARGE SCALE GENOMIC DNA]</scope>
    <source>
        <strain evidence="7 8">JCM 17786</strain>
    </source>
</reference>
<evidence type="ECO:0000313" key="7">
    <source>
        <dbReference type="EMBL" id="MEI4278369.1"/>
    </source>
</evidence>
<dbReference type="PANTHER" id="PTHR30055">
    <property type="entry name" value="HTH-TYPE TRANSCRIPTIONAL REGULATOR RUTR"/>
    <property type="match status" value="1"/>
</dbReference>
<feature type="DNA-binding region" description="H-T-H motif" evidence="4">
    <location>
        <begin position="44"/>
        <end position="63"/>
    </location>
</feature>
<dbReference type="Pfam" id="PF16859">
    <property type="entry name" value="TetR_C_11"/>
    <property type="match status" value="1"/>
</dbReference>
<gene>
    <name evidence="7" type="ORF">UXQ13_07815</name>
</gene>
<keyword evidence="3" id="KW-0804">Transcription</keyword>
<dbReference type="InterPro" id="IPR036271">
    <property type="entry name" value="Tet_transcr_reg_TetR-rel_C_sf"/>
</dbReference>
<evidence type="ECO:0000256" key="2">
    <source>
        <dbReference type="ARBA" id="ARBA00023125"/>
    </source>
</evidence>
<dbReference type="Gene3D" id="1.10.357.10">
    <property type="entry name" value="Tetracycline Repressor, domain 2"/>
    <property type="match status" value="1"/>
</dbReference>
<dbReference type="RefSeq" id="WP_225234109.1">
    <property type="nucleotide sequence ID" value="NZ_JBAPLV010000006.1"/>
</dbReference>
<dbReference type="PROSITE" id="PS50977">
    <property type="entry name" value="HTH_TETR_2"/>
    <property type="match status" value="1"/>
</dbReference>
<evidence type="ECO:0000256" key="3">
    <source>
        <dbReference type="ARBA" id="ARBA00023163"/>
    </source>
</evidence>
<name>A0ABU8E6D0_9ACTN</name>
<keyword evidence="2 4" id="KW-0238">DNA-binding</keyword>
<proteinExistence type="predicted"/>